<keyword evidence="2" id="KW-1185">Reference proteome</keyword>
<dbReference type="EMBL" id="BMAV01019627">
    <property type="protein sequence ID" value="GFY72743.1"/>
    <property type="molecule type" value="Genomic_DNA"/>
</dbReference>
<evidence type="ECO:0000313" key="2">
    <source>
        <dbReference type="Proteomes" id="UP000886998"/>
    </source>
</evidence>
<proteinExistence type="predicted"/>
<comment type="caution">
    <text evidence="1">The sequence shown here is derived from an EMBL/GenBank/DDBJ whole genome shotgun (WGS) entry which is preliminary data.</text>
</comment>
<evidence type="ECO:0000313" key="1">
    <source>
        <dbReference type="EMBL" id="GFY72743.1"/>
    </source>
</evidence>
<gene>
    <name evidence="1" type="ORF">TNIN_353381</name>
</gene>
<dbReference type="Proteomes" id="UP000886998">
    <property type="component" value="Unassembled WGS sequence"/>
</dbReference>
<organism evidence="1 2">
    <name type="scientific">Trichonephila inaurata madagascariensis</name>
    <dbReference type="NCBI Taxonomy" id="2747483"/>
    <lineage>
        <taxon>Eukaryota</taxon>
        <taxon>Metazoa</taxon>
        <taxon>Ecdysozoa</taxon>
        <taxon>Arthropoda</taxon>
        <taxon>Chelicerata</taxon>
        <taxon>Arachnida</taxon>
        <taxon>Araneae</taxon>
        <taxon>Araneomorphae</taxon>
        <taxon>Entelegynae</taxon>
        <taxon>Araneoidea</taxon>
        <taxon>Nephilidae</taxon>
        <taxon>Trichonephila</taxon>
        <taxon>Trichonephila inaurata</taxon>
    </lineage>
</organism>
<protein>
    <submittedName>
        <fullName evidence="1">Uncharacterized protein</fullName>
    </submittedName>
</protein>
<accession>A0A8X6YI26</accession>
<sequence>MRLRLPSSFSLYSSRSFLFPSCQIHVKMSLITVRLVTPDWVLTKDCNWIWLSIKVLETTSKKGQRRIC</sequence>
<dbReference type="AlphaFoldDB" id="A0A8X6YI26"/>
<name>A0A8X6YI26_9ARAC</name>
<reference evidence="1" key="1">
    <citation type="submission" date="2020-08" db="EMBL/GenBank/DDBJ databases">
        <title>Multicomponent nature underlies the extraordinary mechanical properties of spider dragline silk.</title>
        <authorList>
            <person name="Kono N."/>
            <person name="Nakamura H."/>
            <person name="Mori M."/>
            <person name="Yoshida Y."/>
            <person name="Ohtoshi R."/>
            <person name="Malay A.D."/>
            <person name="Moran D.A.P."/>
            <person name="Tomita M."/>
            <person name="Numata K."/>
            <person name="Arakawa K."/>
        </authorList>
    </citation>
    <scope>NUCLEOTIDE SEQUENCE</scope>
</reference>